<accession>A0A918RU47</accession>
<comment type="caution">
    <text evidence="1">The sequence shown here is derived from an EMBL/GenBank/DDBJ whole genome shotgun (WGS) entry which is preliminary data.</text>
</comment>
<dbReference type="InterPro" id="IPR027268">
    <property type="entry name" value="Peptidase_M4/M1_CTD_sf"/>
</dbReference>
<reference evidence="1" key="1">
    <citation type="journal article" date="2014" name="Int. J. Syst. Evol. Microbiol.">
        <title>Complete genome sequence of Corynebacterium casei LMG S-19264T (=DSM 44701T), isolated from a smear-ripened cheese.</title>
        <authorList>
            <consortium name="US DOE Joint Genome Institute (JGI-PGF)"/>
            <person name="Walter F."/>
            <person name="Albersmeier A."/>
            <person name="Kalinowski J."/>
            <person name="Ruckert C."/>
        </authorList>
    </citation>
    <scope>NUCLEOTIDE SEQUENCE</scope>
    <source>
        <strain evidence="1">KCTC 12711</strain>
    </source>
</reference>
<dbReference type="Proteomes" id="UP000614811">
    <property type="component" value="Unassembled WGS sequence"/>
</dbReference>
<evidence type="ECO:0008006" key="3">
    <source>
        <dbReference type="Google" id="ProtNLM"/>
    </source>
</evidence>
<organism evidence="1 2">
    <name type="scientific">Arenicella chitinivorans</name>
    <dbReference type="NCBI Taxonomy" id="1329800"/>
    <lineage>
        <taxon>Bacteria</taxon>
        <taxon>Pseudomonadati</taxon>
        <taxon>Pseudomonadota</taxon>
        <taxon>Gammaproteobacteria</taxon>
        <taxon>Arenicellales</taxon>
        <taxon>Arenicellaceae</taxon>
        <taxon>Arenicella</taxon>
    </lineage>
</organism>
<sequence>MWYAHYVAGSPVKRLYFHRNPNNARQQRWQPLSNEIEIEIEDDNEVVRHRTGKLFSSASFRLTPTYIPLPKDYAPFSPFSNGDVAIYSGRFFACSVAPCDMTSNHYPIRLTAPKNEHIVIQGKIHASDIEWVGRNSGEQIYVGRIQPKMMSGLLAIIDPALPSSILSSLTVDLPILMQFMQTNLGELQNQYAPTLFASFAREFANPNTKSTQGGTLTDQIFTHWDLNQAQMDEHERTFDQNSTLWFLAHEAGHFYQRSHAKPNDHNDAWIHEGMAEMLAYQALQQHYTDEAQDFLHQKVLDATNACHASLTETSLVNASEQQKFSTHYDCGLLIHLAVEQHAERATNSSAIKVWNNYVTMTAQGAEANTQTYLEAIAQNTSAEFAQVVFAFIQQTHPDPKAAVKTLFAAKLN</sequence>
<dbReference type="SUPFAM" id="SSF55486">
    <property type="entry name" value="Metalloproteases ('zincins'), catalytic domain"/>
    <property type="match status" value="1"/>
</dbReference>
<gene>
    <name evidence="1" type="ORF">GCM10008090_20200</name>
</gene>
<dbReference type="EMBL" id="BMXA01000003">
    <property type="protein sequence ID" value="GHA10530.1"/>
    <property type="molecule type" value="Genomic_DNA"/>
</dbReference>
<protein>
    <recommendedName>
        <fullName evidence="3">Peptidase M1 membrane alanine aminopeptidase domain-containing protein</fullName>
    </recommendedName>
</protein>
<keyword evidence="2" id="KW-1185">Reference proteome</keyword>
<dbReference type="AlphaFoldDB" id="A0A918RU47"/>
<evidence type="ECO:0000313" key="1">
    <source>
        <dbReference type="EMBL" id="GHA10530.1"/>
    </source>
</evidence>
<proteinExistence type="predicted"/>
<evidence type="ECO:0000313" key="2">
    <source>
        <dbReference type="Proteomes" id="UP000614811"/>
    </source>
</evidence>
<reference evidence="1" key="2">
    <citation type="submission" date="2020-09" db="EMBL/GenBank/DDBJ databases">
        <authorList>
            <person name="Sun Q."/>
            <person name="Kim S."/>
        </authorList>
    </citation>
    <scope>NUCLEOTIDE SEQUENCE</scope>
    <source>
        <strain evidence="1">KCTC 12711</strain>
    </source>
</reference>
<name>A0A918RU47_9GAMM</name>
<dbReference type="Gene3D" id="1.10.390.10">
    <property type="entry name" value="Neutral Protease Domain 2"/>
    <property type="match status" value="1"/>
</dbReference>